<dbReference type="Gene3D" id="2.170.16.10">
    <property type="entry name" value="Hedgehog/Intein (Hint) domain"/>
    <property type="match status" value="1"/>
</dbReference>
<dbReference type="PROSITE" id="PS50818">
    <property type="entry name" value="INTEIN_C_TER"/>
    <property type="match status" value="1"/>
</dbReference>
<proteinExistence type="predicted"/>
<keyword evidence="3" id="KW-0067">ATP-binding</keyword>
<reference evidence="4 5" key="1">
    <citation type="submission" date="2023-11" db="EMBL/GenBank/DDBJ databases">
        <authorList>
            <person name="Cook R."/>
            <person name="Crisci M."/>
            <person name="Pye H."/>
            <person name="Adriaenssens E."/>
            <person name="Santini J."/>
        </authorList>
    </citation>
    <scope>NUCLEOTIDE SEQUENCE [LARGE SCALE GENOMIC DNA]</scope>
    <source>
        <strain evidence="4">Lak_Megaphage_RVC_JS4_GC31</strain>
    </source>
</reference>
<dbReference type="Gene3D" id="3.40.50.300">
    <property type="entry name" value="P-loop containing nucleotide triphosphate hydrolases"/>
    <property type="match status" value="1"/>
</dbReference>
<accession>A0ABZ0Z297</accession>
<protein>
    <submittedName>
        <fullName evidence="4">Clamp loader of DNA polymerase</fullName>
    </submittedName>
</protein>
<dbReference type="InterPro" id="IPR027417">
    <property type="entry name" value="P-loop_NTPase"/>
</dbReference>
<dbReference type="SUPFAM" id="SSF52540">
    <property type="entry name" value="P-loop containing nucleoside triphosphate hydrolases"/>
    <property type="match status" value="1"/>
</dbReference>
<dbReference type="InterPro" id="IPR030934">
    <property type="entry name" value="Intein_C"/>
</dbReference>
<evidence type="ECO:0000256" key="3">
    <source>
        <dbReference type="ARBA" id="ARBA00022840"/>
    </source>
</evidence>
<evidence type="ECO:0000313" key="4">
    <source>
        <dbReference type="EMBL" id="WQJ52796.1"/>
    </source>
</evidence>
<name>A0ABZ0Z297_9CAUD</name>
<dbReference type="EMBL" id="OR769222">
    <property type="protein sequence ID" value="WQJ52796.1"/>
    <property type="molecule type" value="Genomic_DNA"/>
</dbReference>
<dbReference type="PANTHER" id="PTHR11669:SF20">
    <property type="entry name" value="REPLICATION FACTOR C SUBUNIT 4"/>
    <property type="match status" value="1"/>
</dbReference>
<dbReference type="Proteomes" id="UP001349343">
    <property type="component" value="Segment"/>
</dbReference>
<dbReference type="PANTHER" id="PTHR11669">
    <property type="entry name" value="REPLICATION FACTOR C / DNA POLYMERASE III GAMMA-TAU SUBUNIT"/>
    <property type="match status" value="1"/>
</dbReference>
<dbReference type="InterPro" id="IPR036844">
    <property type="entry name" value="Hint_dom_sf"/>
</dbReference>
<organism evidence="4 5">
    <name type="scientific">phage Lak_Megaphage_RVC_JS4_GC31</name>
    <dbReference type="NCBI Taxonomy" id="3109228"/>
    <lineage>
        <taxon>Viruses</taxon>
        <taxon>Duplodnaviria</taxon>
        <taxon>Heunggongvirae</taxon>
        <taxon>Uroviricota</taxon>
        <taxon>Caudoviricetes</taxon>
        <taxon>Caudoviricetes code 15 clade</taxon>
    </lineage>
</organism>
<dbReference type="SUPFAM" id="SSF51294">
    <property type="entry name" value="Hedgehog/intein (Hint) domain"/>
    <property type="match status" value="1"/>
</dbReference>
<keyword evidence="2" id="KW-0547">Nucleotide-binding</keyword>
<evidence type="ECO:0000256" key="1">
    <source>
        <dbReference type="ARBA" id="ARBA00022705"/>
    </source>
</evidence>
<keyword evidence="1" id="KW-0235">DNA replication</keyword>
<sequence>MENNEQHVTQKLFTEILRPQTLDQAIIVPRIREDLSKGLTMNILLQGTQGSGKCLGYNEKIDIYVTKGIYEKYFNSFDKEIQKHDVKVNISIGDLFKSLNIDNDIYEDVQTVSDNIYIQNTDNILVAIQGFVKKKVTLVKYTFDNGNELICSDKHLVINDKNETVKISDTDKIRHMYDGVITKIKEEYIGEGTAYDIAIPAPHLYFTSNGIIHHNTTLTRILTKGYQTLEINASLENGIDTIRDKVIGFASQSSLFGGNEQIKVIVLEECDGLTIEAWKALRATIEKYHNTVRFVANCNYIDKIPEPIQSRFSVISIDPVTKEEEDYLFNGYLERVKYILTKFGITYTDENVTAFVRSCFPDMRSILNKIQNLYNRGCKVLSKEMLASSYDCSELFKLIVSAPDPVANYKQLVSDWSTKADDAILAIGKDLPDFILTTCPQYSAKLPLILITTAEYNSMLATSIDKFVTLLGLVFKLQMLING</sequence>
<keyword evidence="5" id="KW-1185">Reference proteome</keyword>
<dbReference type="InterPro" id="IPR050238">
    <property type="entry name" value="DNA_Rep/Repair_Clamp_Loader"/>
</dbReference>
<evidence type="ECO:0000256" key="2">
    <source>
        <dbReference type="ARBA" id="ARBA00022741"/>
    </source>
</evidence>
<dbReference type="NCBIfam" id="TIGR01443">
    <property type="entry name" value="intein_Cterm"/>
    <property type="match status" value="1"/>
</dbReference>
<evidence type="ECO:0000313" key="5">
    <source>
        <dbReference type="Proteomes" id="UP001349343"/>
    </source>
</evidence>
<dbReference type="Gene3D" id="1.10.8.60">
    <property type="match status" value="1"/>
</dbReference>